<keyword evidence="1" id="KW-0812">Transmembrane</keyword>
<accession>A0A6L8SWS5</accession>
<dbReference type="AlphaFoldDB" id="A0A6L8SWS5"/>
<sequence>MRQDKERSIREQADLWKGYWCILACILLVGRVSYLTFFQNHIVSVYAAAQTEQKEDSSVQILQENLMEEIQIDDVQKMLDEIMDDHVFSVREALMNIINGEEPVSKETVRSFLYSLFFSDMENEKGLILKLLLVIFIAAVLAEFADVFGNG</sequence>
<evidence type="ECO:0000256" key="1">
    <source>
        <dbReference type="SAM" id="Phobius"/>
    </source>
</evidence>
<keyword evidence="1" id="KW-0472">Membrane</keyword>
<feature type="transmembrane region" description="Helical" evidence="1">
    <location>
        <begin position="127"/>
        <end position="148"/>
    </location>
</feature>
<protein>
    <submittedName>
        <fullName evidence="2">Uncharacterized protein</fullName>
    </submittedName>
</protein>
<dbReference type="EMBL" id="WWVQ01000001">
    <property type="protein sequence ID" value="MZL31747.1"/>
    <property type="molecule type" value="Genomic_DNA"/>
</dbReference>
<evidence type="ECO:0000313" key="2">
    <source>
        <dbReference type="EMBL" id="MZL31747.1"/>
    </source>
</evidence>
<gene>
    <name evidence="2" type="ORF">GT728_00675</name>
</gene>
<evidence type="ECO:0000313" key="3">
    <source>
        <dbReference type="Proteomes" id="UP000477285"/>
    </source>
</evidence>
<proteinExistence type="predicted"/>
<organism evidence="2 3">
    <name type="scientific">Blautia wexlerae</name>
    <dbReference type="NCBI Taxonomy" id="418240"/>
    <lineage>
        <taxon>Bacteria</taxon>
        <taxon>Bacillati</taxon>
        <taxon>Bacillota</taxon>
        <taxon>Clostridia</taxon>
        <taxon>Lachnospirales</taxon>
        <taxon>Lachnospiraceae</taxon>
        <taxon>Blautia</taxon>
    </lineage>
</organism>
<keyword evidence="1" id="KW-1133">Transmembrane helix</keyword>
<reference evidence="2 3" key="1">
    <citation type="journal article" date="2019" name="Nat. Med.">
        <title>A library of human gut bacterial isolates paired with longitudinal multiomics data enables mechanistic microbiome research.</title>
        <authorList>
            <person name="Poyet M."/>
            <person name="Groussin M."/>
            <person name="Gibbons S.M."/>
            <person name="Avila-Pacheco J."/>
            <person name="Jiang X."/>
            <person name="Kearney S.M."/>
            <person name="Perrotta A.R."/>
            <person name="Berdy B."/>
            <person name="Zhao S."/>
            <person name="Lieberman T.D."/>
            <person name="Swanson P.K."/>
            <person name="Smith M."/>
            <person name="Roesemann S."/>
            <person name="Alexander J.E."/>
            <person name="Rich S.A."/>
            <person name="Livny J."/>
            <person name="Vlamakis H."/>
            <person name="Clish C."/>
            <person name="Bullock K."/>
            <person name="Deik A."/>
            <person name="Scott J."/>
            <person name="Pierce K.A."/>
            <person name="Xavier R.J."/>
            <person name="Alm E.J."/>
        </authorList>
    </citation>
    <scope>NUCLEOTIDE SEQUENCE [LARGE SCALE GENOMIC DNA]</scope>
    <source>
        <strain evidence="2 3">BIOML-A1</strain>
    </source>
</reference>
<comment type="caution">
    <text evidence="2">The sequence shown here is derived from an EMBL/GenBank/DDBJ whole genome shotgun (WGS) entry which is preliminary data.</text>
</comment>
<dbReference type="Proteomes" id="UP000477285">
    <property type="component" value="Unassembled WGS sequence"/>
</dbReference>
<name>A0A6L8SWS5_9FIRM</name>